<accession>A0AAV5MYJ7</accession>
<keyword evidence="1" id="KW-0472">Membrane</keyword>
<gene>
    <name evidence="2" type="ORF">SLEP1_g60524</name>
</gene>
<evidence type="ECO:0000313" key="3">
    <source>
        <dbReference type="Proteomes" id="UP001054252"/>
    </source>
</evidence>
<protein>
    <submittedName>
        <fullName evidence="2">Uncharacterized protein</fullName>
    </submittedName>
</protein>
<feature type="non-terminal residue" evidence="2">
    <location>
        <position position="51"/>
    </location>
</feature>
<name>A0AAV5MYJ7_9ROSI</name>
<proteinExistence type="predicted"/>
<organism evidence="2 3">
    <name type="scientific">Rubroshorea leprosula</name>
    <dbReference type="NCBI Taxonomy" id="152421"/>
    <lineage>
        <taxon>Eukaryota</taxon>
        <taxon>Viridiplantae</taxon>
        <taxon>Streptophyta</taxon>
        <taxon>Embryophyta</taxon>
        <taxon>Tracheophyta</taxon>
        <taxon>Spermatophyta</taxon>
        <taxon>Magnoliopsida</taxon>
        <taxon>eudicotyledons</taxon>
        <taxon>Gunneridae</taxon>
        <taxon>Pentapetalae</taxon>
        <taxon>rosids</taxon>
        <taxon>malvids</taxon>
        <taxon>Malvales</taxon>
        <taxon>Dipterocarpaceae</taxon>
        <taxon>Rubroshorea</taxon>
    </lineage>
</organism>
<keyword evidence="1" id="KW-0812">Transmembrane</keyword>
<dbReference type="Proteomes" id="UP001054252">
    <property type="component" value="Unassembled WGS sequence"/>
</dbReference>
<keyword evidence="1" id="KW-1133">Transmembrane helix</keyword>
<sequence>MLLSPPDSIRKLWDRWNLRGLIIISLSLQAFLIMFASSRKRRGGWKIVTFI</sequence>
<dbReference type="EMBL" id="BPVZ01002764">
    <property type="protein sequence ID" value="GKV54014.1"/>
    <property type="molecule type" value="Genomic_DNA"/>
</dbReference>
<reference evidence="2 3" key="1">
    <citation type="journal article" date="2021" name="Commun. Biol.">
        <title>The genome of Shorea leprosula (Dipterocarpaceae) highlights the ecological relevance of drought in aseasonal tropical rainforests.</title>
        <authorList>
            <person name="Ng K.K.S."/>
            <person name="Kobayashi M.J."/>
            <person name="Fawcett J.A."/>
            <person name="Hatakeyama M."/>
            <person name="Paape T."/>
            <person name="Ng C.H."/>
            <person name="Ang C.C."/>
            <person name="Tnah L.H."/>
            <person name="Lee C.T."/>
            <person name="Nishiyama T."/>
            <person name="Sese J."/>
            <person name="O'Brien M.J."/>
            <person name="Copetti D."/>
            <person name="Mohd Noor M.I."/>
            <person name="Ong R.C."/>
            <person name="Putra M."/>
            <person name="Sireger I.Z."/>
            <person name="Indrioko S."/>
            <person name="Kosugi Y."/>
            <person name="Izuno A."/>
            <person name="Isagi Y."/>
            <person name="Lee S.L."/>
            <person name="Shimizu K.K."/>
        </authorList>
    </citation>
    <scope>NUCLEOTIDE SEQUENCE [LARGE SCALE GENOMIC DNA]</scope>
    <source>
        <strain evidence="2">214</strain>
    </source>
</reference>
<feature type="transmembrane region" description="Helical" evidence="1">
    <location>
        <begin position="20"/>
        <end position="37"/>
    </location>
</feature>
<comment type="caution">
    <text evidence="2">The sequence shown here is derived from an EMBL/GenBank/DDBJ whole genome shotgun (WGS) entry which is preliminary data.</text>
</comment>
<evidence type="ECO:0000256" key="1">
    <source>
        <dbReference type="SAM" id="Phobius"/>
    </source>
</evidence>
<evidence type="ECO:0000313" key="2">
    <source>
        <dbReference type="EMBL" id="GKV54014.1"/>
    </source>
</evidence>
<keyword evidence="3" id="KW-1185">Reference proteome</keyword>
<dbReference type="AlphaFoldDB" id="A0AAV5MYJ7"/>